<feature type="binding site" evidence="11">
    <location>
        <position position="31"/>
    </location>
    <ligand>
        <name>S-adenosyl-L-methionine</name>
        <dbReference type="ChEBI" id="CHEBI:59789"/>
    </ligand>
</feature>
<evidence type="ECO:0000313" key="14">
    <source>
        <dbReference type="EMBL" id="CAC5360598.1"/>
    </source>
</evidence>
<dbReference type="SUPFAM" id="SSF53335">
    <property type="entry name" value="S-adenosyl-L-methionine-dependent methyltransferases"/>
    <property type="match status" value="1"/>
</dbReference>
<name>A0A6J8A5B5_MYTCO</name>
<dbReference type="InterPro" id="IPR001737">
    <property type="entry name" value="KsgA/Erm"/>
</dbReference>
<dbReference type="Gene3D" id="1.10.8.100">
    <property type="entry name" value="Ribosomal RNA adenine dimethylase-like, domain 2"/>
    <property type="match status" value="1"/>
</dbReference>
<proteinExistence type="inferred from homology"/>
<dbReference type="PANTHER" id="PTHR11727">
    <property type="entry name" value="DIMETHYLADENOSINE TRANSFERASE"/>
    <property type="match status" value="1"/>
</dbReference>
<evidence type="ECO:0000313" key="15">
    <source>
        <dbReference type="Proteomes" id="UP000507470"/>
    </source>
</evidence>
<dbReference type="FunFam" id="1.10.8.100:FF:000006">
    <property type="entry name" value="rRNA adenine N(6)-methyltransferase"/>
    <property type="match status" value="1"/>
</dbReference>
<evidence type="ECO:0000256" key="2">
    <source>
        <dbReference type="ARBA" id="ARBA00022552"/>
    </source>
</evidence>
<evidence type="ECO:0000256" key="8">
    <source>
        <dbReference type="ARBA" id="ARBA00023015"/>
    </source>
</evidence>
<evidence type="ECO:0000256" key="11">
    <source>
        <dbReference type="PROSITE-ProRule" id="PRU01026"/>
    </source>
</evidence>
<keyword evidence="15" id="KW-1185">Reference proteome</keyword>
<evidence type="ECO:0000259" key="13">
    <source>
        <dbReference type="SMART" id="SM00650"/>
    </source>
</evidence>
<feature type="binding site" evidence="11">
    <location>
        <position position="29"/>
    </location>
    <ligand>
        <name>S-adenosyl-L-methionine</name>
        <dbReference type="ChEBI" id="CHEBI:59789"/>
    </ligand>
</feature>
<dbReference type="PANTHER" id="PTHR11727:SF17">
    <property type="entry name" value="DIMETHYLADENOSINE TRANSFERASE 1, MITOCHONDRIAL"/>
    <property type="match status" value="1"/>
</dbReference>
<keyword evidence="3 11" id="KW-0489">Methyltransferase</keyword>
<keyword evidence="4 11" id="KW-0808">Transferase</keyword>
<dbReference type="SMART" id="SM00650">
    <property type="entry name" value="rADc"/>
    <property type="match status" value="1"/>
</dbReference>
<dbReference type="Pfam" id="PF00398">
    <property type="entry name" value="RrnaAD"/>
    <property type="match status" value="1"/>
</dbReference>
<dbReference type="Proteomes" id="UP000507470">
    <property type="component" value="Unassembled WGS sequence"/>
</dbReference>
<comment type="subcellular location">
    <subcellularLocation>
        <location evidence="1">Mitochondrion</location>
    </subcellularLocation>
</comment>
<dbReference type="InterPro" id="IPR020598">
    <property type="entry name" value="rRNA_Ade_methylase_Trfase_N"/>
</dbReference>
<dbReference type="EMBL" id="CACVKT020000569">
    <property type="protein sequence ID" value="CAC5360598.1"/>
    <property type="molecule type" value="Genomic_DNA"/>
</dbReference>
<feature type="binding site" evidence="11">
    <location>
        <position position="56"/>
    </location>
    <ligand>
        <name>S-adenosyl-L-methionine</name>
        <dbReference type="ChEBI" id="CHEBI:59789"/>
    </ligand>
</feature>
<evidence type="ECO:0000256" key="3">
    <source>
        <dbReference type="ARBA" id="ARBA00022603"/>
    </source>
</evidence>
<keyword evidence="7" id="KW-0809">Transit peptide</keyword>
<keyword evidence="6 11" id="KW-0694">RNA-binding</keyword>
<keyword evidence="10" id="KW-0804">Transcription</keyword>
<dbReference type="GO" id="GO:0000179">
    <property type="term" value="F:rRNA (adenine-N6,N6-)-dimethyltransferase activity"/>
    <property type="evidence" value="ECO:0007669"/>
    <property type="project" value="UniProtKB-UniRule"/>
</dbReference>
<organism evidence="14 15">
    <name type="scientific">Mytilus coruscus</name>
    <name type="common">Sea mussel</name>
    <dbReference type="NCBI Taxonomy" id="42192"/>
    <lineage>
        <taxon>Eukaryota</taxon>
        <taxon>Metazoa</taxon>
        <taxon>Spiralia</taxon>
        <taxon>Lophotrochozoa</taxon>
        <taxon>Mollusca</taxon>
        <taxon>Bivalvia</taxon>
        <taxon>Autobranchia</taxon>
        <taxon>Pteriomorphia</taxon>
        <taxon>Mytilida</taxon>
        <taxon>Mytiloidea</taxon>
        <taxon>Mytilidae</taxon>
        <taxon>Mytilinae</taxon>
        <taxon>Mytilus</taxon>
    </lineage>
</organism>
<sequence>MATKLPPLPSISEIVRMYKLKARKQLSQNFLLDMNLTRKIVKAAGNINDGYVCEIGPGPGGISRSILEKDVRGLAVIEKDKRFIPSLQMLGDASGGKMKIYHGDILQYDMDDVFPSEIKNKWEDEPPNLHLIGNLPFNVSTPLIIRLLHAISERRGPWKHGRVNLTLTFQEEVGYRMSVLPGDKERCRLSVMCQHLCHVDTKFIIPGSAFVPAPKVNVAVVTFNPLKKPLISQPFKLVEKVARHTFHYKQKRVRKGIETLFPPDMPELTAKMFELSEVNPNLKPISLTNEEVGRLCHVYNYICDQHPYILSYDYRSPQMKDFVRKARQLELDKIEQQIILGPSEKTESIIAHENNT</sequence>
<dbReference type="AlphaFoldDB" id="A0A6J8A5B5"/>
<dbReference type="InterPro" id="IPR011530">
    <property type="entry name" value="rRNA_adenine_dimethylase"/>
</dbReference>
<gene>
    <name evidence="14" type="ORF">MCOR_3016</name>
</gene>
<evidence type="ECO:0000256" key="4">
    <source>
        <dbReference type="ARBA" id="ARBA00022679"/>
    </source>
</evidence>
<dbReference type="EC" id="2.1.1.-" evidence="12"/>
<reference evidence="14 15" key="1">
    <citation type="submission" date="2020-06" db="EMBL/GenBank/DDBJ databases">
        <authorList>
            <person name="Li R."/>
            <person name="Bekaert M."/>
        </authorList>
    </citation>
    <scope>NUCLEOTIDE SEQUENCE [LARGE SCALE GENOMIC DNA]</scope>
    <source>
        <strain evidence="15">wild</strain>
    </source>
</reference>
<evidence type="ECO:0000256" key="7">
    <source>
        <dbReference type="ARBA" id="ARBA00022946"/>
    </source>
</evidence>
<dbReference type="GO" id="GO:0034246">
    <property type="term" value="F:mitochondrial transcription factor activity"/>
    <property type="evidence" value="ECO:0007669"/>
    <property type="project" value="TreeGrafter"/>
</dbReference>
<comment type="similarity">
    <text evidence="11 12">Belongs to the class I-like SAM-binding methyltransferase superfamily. rRNA adenine N(6)-methyltransferase family.</text>
</comment>
<dbReference type="InterPro" id="IPR023165">
    <property type="entry name" value="rRNA_Ade_diMease-like_C"/>
</dbReference>
<accession>A0A6J8A5B5</accession>
<feature type="binding site" evidence="11">
    <location>
        <position position="104"/>
    </location>
    <ligand>
        <name>S-adenosyl-L-methionine</name>
        <dbReference type="ChEBI" id="CHEBI:59789"/>
    </ligand>
</feature>
<dbReference type="FunFam" id="3.40.50.150:FF:000109">
    <property type="entry name" value="rRNA adenine N(6)-methyltransferase"/>
    <property type="match status" value="1"/>
</dbReference>
<feature type="binding site" evidence="11">
    <location>
        <position position="134"/>
    </location>
    <ligand>
        <name>S-adenosyl-L-methionine</name>
        <dbReference type="ChEBI" id="CHEBI:59789"/>
    </ligand>
</feature>
<dbReference type="GO" id="GO:0006391">
    <property type="term" value="P:transcription initiation at mitochondrial promoter"/>
    <property type="evidence" value="ECO:0007669"/>
    <property type="project" value="TreeGrafter"/>
</dbReference>
<evidence type="ECO:0000256" key="5">
    <source>
        <dbReference type="ARBA" id="ARBA00022691"/>
    </source>
</evidence>
<feature type="binding site" evidence="11">
    <location>
        <position position="78"/>
    </location>
    <ligand>
        <name>S-adenosyl-L-methionine</name>
        <dbReference type="ChEBI" id="CHEBI:59789"/>
    </ligand>
</feature>
<evidence type="ECO:0000256" key="12">
    <source>
        <dbReference type="RuleBase" id="RU362106"/>
    </source>
</evidence>
<protein>
    <recommendedName>
        <fullName evidence="12">rRNA adenine N(6)-methyltransferase</fullName>
        <ecNumber evidence="12">2.1.1.-</ecNumber>
    </recommendedName>
</protein>
<dbReference type="InterPro" id="IPR029063">
    <property type="entry name" value="SAM-dependent_MTases_sf"/>
</dbReference>
<dbReference type="OrthoDB" id="16079at2759"/>
<evidence type="ECO:0000256" key="1">
    <source>
        <dbReference type="ARBA" id="ARBA00004173"/>
    </source>
</evidence>
<dbReference type="PROSITE" id="PS51689">
    <property type="entry name" value="SAM_RNA_A_N6_MT"/>
    <property type="match status" value="1"/>
</dbReference>
<dbReference type="Gene3D" id="3.40.50.150">
    <property type="entry name" value="Vaccinia Virus protein VP39"/>
    <property type="match status" value="1"/>
</dbReference>
<evidence type="ECO:0000256" key="9">
    <source>
        <dbReference type="ARBA" id="ARBA00023128"/>
    </source>
</evidence>
<evidence type="ECO:0000256" key="10">
    <source>
        <dbReference type="ARBA" id="ARBA00023163"/>
    </source>
</evidence>
<evidence type="ECO:0000256" key="6">
    <source>
        <dbReference type="ARBA" id="ARBA00022884"/>
    </source>
</evidence>
<feature type="domain" description="Ribosomal RNA adenine methylase transferase N-terminal" evidence="13">
    <location>
        <begin position="36"/>
        <end position="227"/>
    </location>
</feature>
<dbReference type="NCBIfam" id="TIGR00755">
    <property type="entry name" value="ksgA"/>
    <property type="match status" value="1"/>
</dbReference>
<keyword evidence="5 11" id="KW-0949">S-adenosyl-L-methionine</keyword>
<dbReference type="GO" id="GO:0005759">
    <property type="term" value="C:mitochondrial matrix"/>
    <property type="evidence" value="ECO:0007669"/>
    <property type="project" value="TreeGrafter"/>
</dbReference>
<keyword evidence="9" id="KW-0496">Mitochondrion</keyword>
<keyword evidence="8" id="KW-0805">Transcription regulation</keyword>
<dbReference type="GO" id="GO:0003723">
    <property type="term" value="F:RNA binding"/>
    <property type="evidence" value="ECO:0007669"/>
    <property type="project" value="UniProtKB-UniRule"/>
</dbReference>
<keyword evidence="2 12" id="KW-0698">rRNA processing</keyword>